<evidence type="ECO:0000313" key="1">
    <source>
        <dbReference type="EMBL" id="GAI12946.1"/>
    </source>
</evidence>
<accession>X1M4D6</accession>
<protein>
    <recommendedName>
        <fullName evidence="2">Transglutaminase-like domain-containing protein</fullName>
    </recommendedName>
</protein>
<proteinExistence type="predicted"/>
<organism evidence="1">
    <name type="scientific">marine sediment metagenome</name>
    <dbReference type="NCBI Taxonomy" id="412755"/>
    <lineage>
        <taxon>unclassified sequences</taxon>
        <taxon>metagenomes</taxon>
        <taxon>ecological metagenomes</taxon>
    </lineage>
</organism>
<reference evidence="1" key="1">
    <citation type="journal article" date="2014" name="Front. Microbiol.">
        <title>High frequency of phylogenetically diverse reductive dehalogenase-homologous genes in deep subseafloor sedimentary metagenomes.</title>
        <authorList>
            <person name="Kawai M."/>
            <person name="Futagami T."/>
            <person name="Toyoda A."/>
            <person name="Takaki Y."/>
            <person name="Nishi S."/>
            <person name="Hori S."/>
            <person name="Arai W."/>
            <person name="Tsubouchi T."/>
            <person name="Morono Y."/>
            <person name="Uchiyama I."/>
            <person name="Ito T."/>
            <person name="Fujiyama A."/>
            <person name="Inagaki F."/>
            <person name="Takami H."/>
        </authorList>
    </citation>
    <scope>NUCLEOTIDE SEQUENCE</scope>
    <source>
        <strain evidence="1">Expedition CK06-06</strain>
    </source>
</reference>
<sequence>GGDCEDTSFLAAGILKEMNYDVCLVLLPGHMAVGIWGNDTYAGTYYNSNGEHYYYCETTGEGWKMGEMPSSYQGESATLIQVG</sequence>
<comment type="caution">
    <text evidence="1">The sequence shown here is derived from an EMBL/GenBank/DDBJ whole genome shotgun (WGS) entry which is preliminary data.</text>
</comment>
<dbReference type="AlphaFoldDB" id="X1M4D6"/>
<feature type="non-terminal residue" evidence="1">
    <location>
        <position position="1"/>
    </location>
</feature>
<evidence type="ECO:0008006" key="2">
    <source>
        <dbReference type="Google" id="ProtNLM"/>
    </source>
</evidence>
<name>X1M4D6_9ZZZZ</name>
<dbReference type="EMBL" id="BARV01007803">
    <property type="protein sequence ID" value="GAI12946.1"/>
    <property type="molecule type" value="Genomic_DNA"/>
</dbReference>
<gene>
    <name evidence="1" type="ORF">S06H3_15832</name>
</gene>